<comment type="cofactor">
    <cofactor evidence="1 7">
        <name>pyridoxal 5'-phosphate</name>
        <dbReference type="ChEBI" id="CHEBI:597326"/>
    </cofactor>
</comment>
<dbReference type="InterPro" id="IPR015422">
    <property type="entry name" value="PyrdxlP-dep_Trfase_small"/>
</dbReference>
<evidence type="ECO:0000256" key="2">
    <source>
        <dbReference type="ARBA" id="ARBA00004819"/>
    </source>
</evidence>
<dbReference type="InterPro" id="IPR004639">
    <property type="entry name" value="4pyrrol_synth_GluAld_NH2Trfase"/>
</dbReference>
<evidence type="ECO:0000256" key="4">
    <source>
        <dbReference type="ARBA" id="ARBA00022898"/>
    </source>
</evidence>
<gene>
    <name evidence="7 8" type="primary">hemL</name>
    <name evidence="8" type="ORF">CKA38_08630</name>
</gene>
<dbReference type="GO" id="GO:0008483">
    <property type="term" value="F:transaminase activity"/>
    <property type="evidence" value="ECO:0007669"/>
    <property type="project" value="InterPro"/>
</dbReference>
<dbReference type="EC" id="5.4.3.8" evidence="7"/>
<accession>A0A2U8E6W2</accession>
<evidence type="ECO:0000256" key="1">
    <source>
        <dbReference type="ARBA" id="ARBA00001933"/>
    </source>
</evidence>
<dbReference type="PROSITE" id="PS00600">
    <property type="entry name" value="AA_TRANSFER_CLASS_3"/>
    <property type="match status" value="1"/>
</dbReference>
<dbReference type="HAMAP" id="MF_00375">
    <property type="entry name" value="HemL_aminotrans_3"/>
    <property type="match status" value="1"/>
</dbReference>
<evidence type="ECO:0000256" key="3">
    <source>
        <dbReference type="ARBA" id="ARBA00008981"/>
    </source>
</evidence>
<dbReference type="GO" id="GO:0006782">
    <property type="term" value="P:protoporphyrinogen IX biosynthetic process"/>
    <property type="evidence" value="ECO:0007669"/>
    <property type="project" value="UniProtKB-UniRule"/>
</dbReference>
<dbReference type="InterPro" id="IPR015424">
    <property type="entry name" value="PyrdxlP-dep_Trfase"/>
</dbReference>
<keyword evidence="4 7" id="KW-0663">Pyridoxal phosphate</keyword>
<comment type="catalytic activity">
    <reaction evidence="7">
        <text>(S)-4-amino-5-oxopentanoate = 5-aminolevulinate</text>
        <dbReference type="Rhea" id="RHEA:14265"/>
        <dbReference type="ChEBI" id="CHEBI:57501"/>
        <dbReference type="ChEBI" id="CHEBI:356416"/>
        <dbReference type="EC" id="5.4.3.8"/>
    </reaction>
</comment>
<evidence type="ECO:0000313" key="9">
    <source>
        <dbReference type="Proteomes" id="UP000244896"/>
    </source>
</evidence>
<evidence type="ECO:0000256" key="6">
    <source>
        <dbReference type="ARBA" id="ARBA00023244"/>
    </source>
</evidence>
<dbReference type="NCBIfam" id="NF000818">
    <property type="entry name" value="PRK00062.1"/>
    <property type="match status" value="1"/>
</dbReference>
<dbReference type="KEGG" id="elut:CKA38_08630"/>
<dbReference type="InterPro" id="IPR005814">
    <property type="entry name" value="Aminotrans_3"/>
</dbReference>
<comment type="similarity">
    <text evidence="3 7">Belongs to the class-III pyridoxal-phosphate-dependent aminotransferase family. HemL subfamily.</text>
</comment>
<keyword evidence="9" id="KW-1185">Reference proteome</keyword>
<organism evidence="8 9">
    <name type="scientific">Ereboglobus luteus</name>
    <dbReference type="NCBI Taxonomy" id="1796921"/>
    <lineage>
        <taxon>Bacteria</taxon>
        <taxon>Pseudomonadati</taxon>
        <taxon>Verrucomicrobiota</taxon>
        <taxon>Opitutia</taxon>
        <taxon>Opitutales</taxon>
        <taxon>Opitutaceae</taxon>
        <taxon>Ereboglobus</taxon>
    </lineage>
</organism>
<sequence>MSNQSFQGGQSSDQLFARARRLIPGGVNSPVRAFRSVGGSPFFVESARGATLTTADGRELIDFVCTWGPAIHGHNHPAIRGAVAAALERGTSFGTPNPAEVEMAELITQFFPSVKKVRMCNSGTEATMTAIRLARGFTGRDKIIKFAGCYHGHSDSLLIKAGSGALTHGNPDSAGVPASFARETIVLPYNDTAALDAAFAANPGEIAGVIVEPYCGNVGFIMPDAGYLEHLRDITARHGAVLIFDEVMTGFRLARGGVQELENIVPDLTTLGKIIGGGLPVGAIGGRADIMDYLAPEGPVYQAGTLSGNPLAMAAGIAALKLLDGEPGVYARLDALGRQLRDALLDAAKQKGLALQVPQRGSMFSAFFNDAPVRDYATATKSDAKLYARFFHACLDGGVYLAPSAYEAAFLSTAHEGGAIARACEVMTKALISL</sequence>
<dbReference type="GO" id="GO:0030170">
    <property type="term" value="F:pyridoxal phosphate binding"/>
    <property type="evidence" value="ECO:0007669"/>
    <property type="project" value="InterPro"/>
</dbReference>
<dbReference type="Gene3D" id="3.40.640.10">
    <property type="entry name" value="Type I PLP-dependent aspartate aminotransferase-like (Major domain)"/>
    <property type="match status" value="1"/>
</dbReference>
<dbReference type="CDD" id="cd00610">
    <property type="entry name" value="OAT_like"/>
    <property type="match status" value="1"/>
</dbReference>
<reference evidence="8 9" key="1">
    <citation type="journal article" date="2018" name="Syst. Appl. Microbiol.">
        <title>Ereboglobus luteus gen. nov. sp. nov. from cockroach guts, and new insights into the oxygen relationship of the genera Opitutus and Didymococcus (Verrucomicrobia: Opitutaceae).</title>
        <authorList>
            <person name="Tegtmeier D."/>
            <person name="Belitz A."/>
            <person name="Radek R."/>
            <person name="Heimerl T."/>
            <person name="Brune A."/>
        </authorList>
    </citation>
    <scope>NUCLEOTIDE SEQUENCE [LARGE SCALE GENOMIC DNA]</scope>
    <source>
        <strain evidence="8 9">Ho45</strain>
    </source>
</reference>
<dbReference type="PANTHER" id="PTHR43713">
    <property type="entry name" value="GLUTAMATE-1-SEMIALDEHYDE 2,1-AMINOMUTASE"/>
    <property type="match status" value="1"/>
</dbReference>
<dbReference type="Gene3D" id="3.90.1150.10">
    <property type="entry name" value="Aspartate Aminotransferase, domain 1"/>
    <property type="match status" value="1"/>
</dbReference>
<dbReference type="Pfam" id="PF00202">
    <property type="entry name" value="Aminotran_3"/>
    <property type="match status" value="1"/>
</dbReference>
<comment type="pathway">
    <text evidence="2">Porphyrin-containing compound metabolism; protoporphyrin-IX biosynthesis; 5-aminolevulinate from L-glutamyl-tRNA(Glu): step 2/2.</text>
</comment>
<keyword evidence="5 7" id="KW-0413">Isomerase</keyword>
<dbReference type="EMBL" id="CP023004">
    <property type="protein sequence ID" value="AWI10607.1"/>
    <property type="molecule type" value="Genomic_DNA"/>
</dbReference>
<dbReference type="AlphaFoldDB" id="A0A2U8E6W2"/>
<feature type="modified residue" description="N6-(pyridoxal phosphate)lysine" evidence="7">
    <location>
        <position position="273"/>
    </location>
</feature>
<dbReference type="OrthoDB" id="9807885at2"/>
<comment type="subcellular location">
    <subcellularLocation>
        <location evidence="7">Cytoplasm</location>
    </subcellularLocation>
</comment>
<dbReference type="InterPro" id="IPR015421">
    <property type="entry name" value="PyrdxlP-dep_Trfase_major"/>
</dbReference>
<dbReference type="SUPFAM" id="SSF53383">
    <property type="entry name" value="PLP-dependent transferases"/>
    <property type="match status" value="1"/>
</dbReference>
<dbReference type="GO" id="GO:0005737">
    <property type="term" value="C:cytoplasm"/>
    <property type="evidence" value="ECO:0007669"/>
    <property type="project" value="UniProtKB-SubCell"/>
</dbReference>
<dbReference type="GO" id="GO:0042286">
    <property type="term" value="F:glutamate-1-semialdehyde 2,1-aminomutase activity"/>
    <property type="evidence" value="ECO:0007669"/>
    <property type="project" value="UniProtKB-UniRule"/>
</dbReference>
<evidence type="ECO:0000313" key="8">
    <source>
        <dbReference type="EMBL" id="AWI10607.1"/>
    </source>
</evidence>
<keyword evidence="6 7" id="KW-0627">Porphyrin biosynthesis</keyword>
<dbReference type="UniPathway" id="UPA00251">
    <property type="reaction ID" value="UER00317"/>
</dbReference>
<dbReference type="RefSeq" id="WP_108826508.1">
    <property type="nucleotide sequence ID" value="NZ_CP023004.1"/>
</dbReference>
<dbReference type="InterPro" id="IPR049704">
    <property type="entry name" value="Aminotrans_3_PPA_site"/>
</dbReference>
<protein>
    <recommendedName>
        <fullName evidence="7">Glutamate-1-semialdehyde 2,1-aminomutase</fullName>
        <shortName evidence="7">GSA</shortName>
        <ecNumber evidence="7">5.4.3.8</ecNumber>
    </recommendedName>
    <alternativeName>
        <fullName evidence="7">Glutamate-1-semialdehyde aminotransferase</fullName>
        <shortName evidence="7">GSA-AT</shortName>
    </alternativeName>
</protein>
<comment type="subunit">
    <text evidence="7">Homodimer.</text>
</comment>
<keyword evidence="7" id="KW-0963">Cytoplasm</keyword>
<dbReference type="FunFam" id="3.40.640.10:FF:000021">
    <property type="entry name" value="Glutamate-1-semialdehyde 2,1-aminomutase"/>
    <property type="match status" value="1"/>
</dbReference>
<evidence type="ECO:0000256" key="5">
    <source>
        <dbReference type="ARBA" id="ARBA00023235"/>
    </source>
</evidence>
<name>A0A2U8E6W2_9BACT</name>
<proteinExistence type="inferred from homology"/>
<evidence type="ECO:0000256" key="7">
    <source>
        <dbReference type="HAMAP-Rule" id="MF_00375"/>
    </source>
</evidence>
<dbReference type="NCBIfam" id="TIGR00713">
    <property type="entry name" value="hemL"/>
    <property type="match status" value="1"/>
</dbReference>
<dbReference type="PANTHER" id="PTHR43713:SF3">
    <property type="entry name" value="GLUTAMATE-1-SEMIALDEHYDE 2,1-AMINOMUTASE 1, CHLOROPLASTIC-RELATED"/>
    <property type="match status" value="1"/>
</dbReference>
<dbReference type="Proteomes" id="UP000244896">
    <property type="component" value="Chromosome"/>
</dbReference>